<feature type="region of interest" description="Disordered" evidence="6">
    <location>
        <begin position="1"/>
        <end position="46"/>
    </location>
</feature>
<dbReference type="AlphaFoldDB" id="A0A1V9ZE21"/>
<feature type="compositionally biased region" description="Polar residues" evidence="6">
    <location>
        <begin position="524"/>
        <end position="534"/>
    </location>
</feature>
<protein>
    <submittedName>
        <fullName evidence="9">Integrator complex subunit 3</fullName>
    </submittedName>
</protein>
<evidence type="ECO:0000259" key="7">
    <source>
        <dbReference type="Pfam" id="PF10189"/>
    </source>
</evidence>
<feature type="region of interest" description="Disordered" evidence="6">
    <location>
        <begin position="487"/>
        <end position="578"/>
    </location>
</feature>
<evidence type="ECO:0000256" key="5">
    <source>
        <dbReference type="ARBA" id="ARBA00023242"/>
    </source>
</evidence>
<dbReference type="EMBL" id="JNBR01000153">
    <property type="protein sequence ID" value="OQR96131.1"/>
    <property type="molecule type" value="Genomic_DNA"/>
</dbReference>
<dbReference type="STRING" id="1202772.A0A1V9ZE21"/>
<dbReference type="GO" id="GO:0005634">
    <property type="term" value="C:nucleus"/>
    <property type="evidence" value="ECO:0007669"/>
    <property type="project" value="UniProtKB-SubCell"/>
</dbReference>
<evidence type="ECO:0000256" key="6">
    <source>
        <dbReference type="SAM" id="MobiDB-lite"/>
    </source>
</evidence>
<accession>A0A1V9ZE21</accession>
<evidence type="ECO:0000313" key="10">
    <source>
        <dbReference type="Proteomes" id="UP000243579"/>
    </source>
</evidence>
<comment type="similarity">
    <text evidence="3">Belongs to the Integrator subunit 3 family.</text>
</comment>
<dbReference type="PANTHER" id="PTHR13587">
    <property type="entry name" value="INTEGRATOR COMPLEX SUBUNIT 3"/>
    <property type="match status" value="1"/>
</dbReference>
<evidence type="ECO:0000256" key="3">
    <source>
        <dbReference type="ARBA" id="ARBA00006130"/>
    </source>
</evidence>
<dbReference type="InterPro" id="IPR045334">
    <property type="entry name" value="INTS3"/>
</dbReference>
<dbReference type="PANTHER" id="PTHR13587:SF7">
    <property type="entry name" value="INTEGRATOR COMPLEX SUBUNIT 3"/>
    <property type="match status" value="1"/>
</dbReference>
<evidence type="ECO:0000259" key="8">
    <source>
        <dbReference type="Pfam" id="PF24566"/>
    </source>
</evidence>
<dbReference type="InterPro" id="IPR019333">
    <property type="entry name" value="INTS3_N"/>
</dbReference>
<comment type="caution">
    <text evidence="9">The sequence shown here is derived from an EMBL/GenBank/DDBJ whole genome shotgun (WGS) entry which is preliminary data.</text>
</comment>
<dbReference type="Pfam" id="PF24566">
    <property type="entry name" value="HEAT_Ints3_C"/>
    <property type="match status" value="1"/>
</dbReference>
<organism evidence="9 10">
    <name type="scientific">Achlya hypogyna</name>
    <name type="common">Oomycete</name>
    <name type="synonym">Protoachlya hypogyna</name>
    <dbReference type="NCBI Taxonomy" id="1202772"/>
    <lineage>
        <taxon>Eukaryota</taxon>
        <taxon>Sar</taxon>
        <taxon>Stramenopiles</taxon>
        <taxon>Oomycota</taxon>
        <taxon>Saprolegniomycetes</taxon>
        <taxon>Saprolegniales</taxon>
        <taxon>Achlyaceae</taxon>
        <taxon>Achlya</taxon>
    </lineage>
</organism>
<dbReference type="GO" id="GO:0005737">
    <property type="term" value="C:cytoplasm"/>
    <property type="evidence" value="ECO:0007669"/>
    <property type="project" value="UniProtKB-SubCell"/>
</dbReference>
<dbReference type="OrthoDB" id="2021145at2759"/>
<keyword evidence="5" id="KW-0539">Nucleus</keyword>
<feature type="domain" description="Ints3-like C-terminal" evidence="8">
    <location>
        <begin position="795"/>
        <end position="929"/>
    </location>
</feature>
<reference evidence="9 10" key="1">
    <citation type="journal article" date="2014" name="Genome Biol. Evol.">
        <title>The secreted proteins of Achlya hypogyna and Thraustotheca clavata identify the ancestral oomycete secretome and reveal gene acquisitions by horizontal gene transfer.</title>
        <authorList>
            <person name="Misner I."/>
            <person name="Blouin N."/>
            <person name="Leonard G."/>
            <person name="Richards T.A."/>
            <person name="Lane C.E."/>
        </authorList>
    </citation>
    <scope>NUCLEOTIDE SEQUENCE [LARGE SCALE GENOMIC DNA]</scope>
    <source>
        <strain evidence="9 10">ATCC 48635</strain>
    </source>
</reference>
<keyword evidence="4" id="KW-0963">Cytoplasm</keyword>
<dbReference type="Proteomes" id="UP000243579">
    <property type="component" value="Unassembled WGS sequence"/>
</dbReference>
<name>A0A1V9ZE21_ACHHY</name>
<dbReference type="InterPro" id="IPR056518">
    <property type="entry name" value="HEAT_Ints3_C"/>
</dbReference>
<gene>
    <name evidence="9" type="ORF">ACHHYP_16928</name>
</gene>
<evidence type="ECO:0000256" key="4">
    <source>
        <dbReference type="ARBA" id="ARBA00022490"/>
    </source>
</evidence>
<evidence type="ECO:0000256" key="2">
    <source>
        <dbReference type="ARBA" id="ARBA00004496"/>
    </source>
</evidence>
<proteinExistence type="inferred from homology"/>
<comment type="subcellular location">
    <subcellularLocation>
        <location evidence="2">Cytoplasm</location>
    </subcellularLocation>
    <subcellularLocation>
        <location evidence="1">Nucleus</location>
    </subcellularLocation>
</comment>
<feature type="domain" description="Integrator complex subunit 3 N-terminal" evidence="7">
    <location>
        <begin position="104"/>
        <end position="479"/>
    </location>
</feature>
<keyword evidence="10" id="KW-1185">Reference proteome</keyword>
<dbReference type="Pfam" id="PF10189">
    <property type="entry name" value="Ints3_N"/>
    <property type="match status" value="1"/>
</dbReference>
<feature type="compositionally biased region" description="Low complexity" evidence="6">
    <location>
        <begin position="489"/>
        <end position="514"/>
    </location>
</feature>
<feature type="compositionally biased region" description="Low complexity" evidence="6">
    <location>
        <begin position="535"/>
        <end position="554"/>
    </location>
</feature>
<evidence type="ECO:0000313" key="9">
    <source>
        <dbReference type="EMBL" id="OQR96131.1"/>
    </source>
</evidence>
<feature type="compositionally biased region" description="Pro residues" evidence="6">
    <location>
        <begin position="1"/>
        <end position="37"/>
    </location>
</feature>
<evidence type="ECO:0000256" key="1">
    <source>
        <dbReference type="ARBA" id="ARBA00004123"/>
    </source>
</evidence>
<sequence>MSDSPPPPPPPPPSSPRQPPPPEPTSLPPAPTDPVPPTRSSSSSSVVLAPASKLLQHAPLDMPDDLDRNWAWHAAAAQKVLQGNTDKETMLAKLKAAEGFEKHTAMLYCCVTSEAPTDRDAYWHALRTLVQESESTREKTMLGLQALIEIRFQKLQTTCRSNLYWLLEQVISLNMDTLLIVLMRHVGPLSVAPCLTTWFIHVLGAHLASLSDAVAAHAFYTLLSIVPEAMASKAPPAGLLELCSRIFVEKKAAALSIGRELVRLASDTQELLPAVWREVQQLPALLTTSTPTKFLVCRLSAKMQDQLRFLTDKVLHVAAHRYQKWFQASFLQGPLNGGVIADLVRYICAAYHPTSQIVEAKMTPRYHVLGWVFLLCKTPLAKQRVLHAMFFDYVYYSPDVSMMNMEPAMMLLLKSTKNRNLSMVTDILAFLAATIESGDAAMGERTSHSMYALVQKGVMRSLSPVLEAVKDDAPLLARLQKLIPAHFTPASNPPSTTSSPVSSPSHPSPAYSASPRREPAPGQRSPSHRQSPVHRQSPNRQSPSQSSPSVSRSPHNASPHRASPTTSADDEPDSWQEQSFLQERTQSLETAAAPVAIPENLKAFAEPLLQLLGTLPTDPDKLLPAVGAVLTAWSHSPDAGALSSELGGFLYKCLERSFLTSATTPQFVLEQCLQRPPQLYLPLLHGMFKHDSVMSHRLLVHCCTQPALKPDEAFQPYLSFCELVGVEAPTAILQDLSLCVHVDEAMALASALLQQPPTAPGAAVATTVLRVLPFLFRHSSLLSSAGALPRIDAMVRQLVAVATPCQLSTLCMRVLLKEFAVFREHMATVLLSSLQWTAFEQQSTWELVAAEQEAKKKDKGVLAALRKVLACMDPTVHGEALAGLLRLLLHAVPDTTALQCITKLPDAFDPFPTSVLAVWSEKHPAVVKTYLLSENKDTKDVLRQLNKLIVTDEPAAVLRDDDVRQAVAKALADVADAAEAFPALVELCVEGSPAKKQRTE</sequence>